<sequence length="67" mass="7770">MPGEVKKTQCCYREEDITAIVNAHNFLLCLKMLLESEQWEFPKFIGKTFIGCLQLKFEILKGSESEL</sequence>
<name>A0ABP0XT12_9ROSI</name>
<organism evidence="1 2">
    <name type="scientific">Citrullus colocynthis</name>
    <name type="common">colocynth</name>
    <dbReference type="NCBI Taxonomy" id="252529"/>
    <lineage>
        <taxon>Eukaryota</taxon>
        <taxon>Viridiplantae</taxon>
        <taxon>Streptophyta</taxon>
        <taxon>Embryophyta</taxon>
        <taxon>Tracheophyta</taxon>
        <taxon>Spermatophyta</taxon>
        <taxon>Magnoliopsida</taxon>
        <taxon>eudicotyledons</taxon>
        <taxon>Gunneridae</taxon>
        <taxon>Pentapetalae</taxon>
        <taxon>rosids</taxon>
        <taxon>fabids</taxon>
        <taxon>Cucurbitales</taxon>
        <taxon>Cucurbitaceae</taxon>
        <taxon>Benincaseae</taxon>
        <taxon>Citrullus</taxon>
    </lineage>
</organism>
<proteinExistence type="predicted"/>
<accession>A0ABP0XT12</accession>
<evidence type="ECO:0000313" key="1">
    <source>
        <dbReference type="EMBL" id="CAK9311297.1"/>
    </source>
</evidence>
<evidence type="ECO:0000313" key="2">
    <source>
        <dbReference type="Proteomes" id="UP001642487"/>
    </source>
</evidence>
<protein>
    <submittedName>
        <fullName evidence="1">Uncharacterized protein</fullName>
    </submittedName>
</protein>
<reference evidence="1 2" key="1">
    <citation type="submission" date="2024-03" db="EMBL/GenBank/DDBJ databases">
        <authorList>
            <person name="Gkanogiannis A."/>
            <person name="Becerra Lopez-Lavalle L."/>
        </authorList>
    </citation>
    <scope>NUCLEOTIDE SEQUENCE [LARGE SCALE GENOMIC DNA]</scope>
</reference>
<dbReference type="EMBL" id="OZ021744">
    <property type="protein sequence ID" value="CAK9311297.1"/>
    <property type="molecule type" value="Genomic_DNA"/>
</dbReference>
<dbReference type="Proteomes" id="UP001642487">
    <property type="component" value="Chromosome 10"/>
</dbReference>
<gene>
    <name evidence="1" type="ORF">CITCOLO1_LOCUS2952</name>
</gene>
<keyword evidence="2" id="KW-1185">Reference proteome</keyword>